<organism evidence="1 2">
    <name type="scientific">Trichomonas vaginalis (strain ATCC PRA-98 / G3)</name>
    <dbReference type="NCBI Taxonomy" id="412133"/>
    <lineage>
        <taxon>Eukaryota</taxon>
        <taxon>Metamonada</taxon>
        <taxon>Parabasalia</taxon>
        <taxon>Trichomonadida</taxon>
        <taxon>Trichomonadidae</taxon>
        <taxon>Trichomonas</taxon>
    </lineage>
</organism>
<gene>
    <name evidence="1" type="ORF">TVAG_219510</name>
</gene>
<dbReference type="KEGG" id="tva:4772768"/>
<dbReference type="AlphaFoldDB" id="A2DXR0"/>
<protein>
    <submittedName>
        <fullName evidence="1">Uncharacterized protein</fullName>
    </submittedName>
</protein>
<proteinExistence type="predicted"/>
<dbReference type="RefSeq" id="XP_001326993.1">
    <property type="nucleotide sequence ID" value="XM_001326958.1"/>
</dbReference>
<dbReference type="VEuPathDB" id="TrichDB:TVAGG3_0683060"/>
<sequence>MEAQQNQKVVILRNPSKKFVSANYAAFRNKIDQRRKNVSKYYPIIEKILFSSPYIKKFGDLVKMACYIAQKEKLHVDRDSKRGKEAIICWYCENWNKVCPLLSESLKEVILPKYQLFEIPSESIVPNEFSFIMDPLLDFSAESMPDLVDNSFLTLGIDQ</sequence>
<dbReference type="EMBL" id="DS113265">
    <property type="protein sequence ID" value="EAY14770.1"/>
    <property type="molecule type" value="Genomic_DNA"/>
</dbReference>
<reference evidence="1" key="1">
    <citation type="submission" date="2006-10" db="EMBL/GenBank/DDBJ databases">
        <authorList>
            <person name="Amadeo P."/>
            <person name="Zhao Q."/>
            <person name="Wortman J."/>
            <person name="Fraser-Liggett C."/>
            <person name="Carlton J."/>
        </authorList>
    </citation>
    <scope>NUCLEOTIDE SEQUENCE</scope>
    <source>
        <strain evidence="1">G3</strain>
    </source>
</reference>
<dbReference type="InParanoid" id="A2DXR0"/>
<accession>A2DXR0</accession>
<dbReference type="Proteomes" id="UP000001542">
    <property type="component" value="Unassembled WGS sequence"/>
</dbReference>
<reference evidence="1" key="2">
    <citation type="journal article" date="2007" name="Science">
        <title>Draft genome sequence of the sexually transmitted pathogen Trichomonas vaginalis.</title>
        <authorList>
            <person name="Carlton J.M."/>
            <person name="Hirt R.P."/>
            <person name="Silva J.C."/>
            <person name="Delcher A.L."/>
            <person name="Schatz M."/>
            <person name="Zhao Q."/>
            <person name="Wortman J.R."/>
            <person name="Bidwell S.L."/>
            <person name="Alsmark U.C.M."/>
            <person name="Besteiro S."/>
            <person name="Sicheritz-Ponten T."/>
            <person name="Noel C.J."/>
            <person name="Dacks J.B."/>
            <person name="Foster P.G."/>
            <person name="Simillion C."/>
            <person name="Van de Peer Y."/>
            <person name="Miranda-Saavedra D."/>
            <person name="Barton G.J."/>
            <person name="Westrop G.D."/>
            <person name="Mueller S."/>
            <person name="Dessi D."/>
            <person name="Fiori P.L."/>
            <person name="Ren Q."/>
            <person name="Paulsen I."/>
            <person name="Zhang H."/>
            <person name="Bastida-Corcuera F.D."/>
            <person name="Simoes-Barbosa A."/>
            <person name="Brown M.T."/>
            <person name="Hayes R.D."/>
            <person name="Mukherjee M."/>
            <person name="Okumura C.Y."/>
            <person name="Schneider R."/>
            <person name="Smith A.J."/>
            <person name="Vanacova S."/>
            <person name="Villalvazo M."/>
            <person name="Haas B.J."/>
            <person name="Pertea M."/>
            <person name="Feldblyum T.V."/>
            <person name="Utterback T.R."/>
            <person name="Shu C.L."/>
            <person name="Osoegawa K."/>
            <person name="de Jong P.J."/>
            <person name="Hrdy I."/>
            <person name="Horvathova L."/>
            <person name="Zubacova Z."/>
            <person name="Dolezal P."/>
            <person name="Malik S.B."/>
            <person name="Logsdon J.M. Jr."/>
            <person name="Henze K."/>
            <person name="Gupta A."/>
            <person name="Wang C.C."/>
            <person name="Dunne R.L."/>
            <person name="Upcroft J.A."/>
            <person name="Upcroft P."/>
            <person name="White O."/>
            <person name="Salzberg S.L."/>
            <person name="Tang P."/>
            <person name="Chiu C.-H."/>
            <person name="Lee Y.-S."/>
            <person name="Embley T.M."/>
            <person name="Coombs G.H."/>
            <person name="Mottram J.C."/>
            <person name="Tachezy J."/>
            <person name="Fraser-Liggett C.M."/>
            <person name="Johnson P.J."/>
        </authorList>
    </citation>
    <scope>NUCLEOTIDE SEQUENCE [LARGE SCALE GENOMIC DNA]</scope>
    <source>
        <strain evidence="1">G3</strain>
    </source>
</reference>
<dbReference type="VEuPathDB" id="TrichDB:TVAG_219510"/>
<name>A2DXR0_TRIV3</name>
<evidence type="ECO:0000313" key="2">
    <source>
        <dbReference type="Proteomes" id="UP000001542"/>
    </source>
</evidence>
<keyword evidence="2" id="KW-1185">Reference proteome</keyword>
<evidence type="ECO:0000313" key="1">
    <source>
        <dbReference type="EMBL" id="EAY14770.1"/>
    </source>
</evidence>
<dbReference type="OrthoDB" id="10652761at2759"/>